<name>A0A5M3X515_9ACTN</name>
<dbReference type="EMBL" id="BLAE01000072">
    <property type="protein sequence ID" value="GES15219.1"/>
    <property type="molecule type" value="Genomic_DNA"/>
</dbReference>
<evidence type="ECO:0000313" key="4">
    <source>
        <dbReference type="EMBL" id="GES15219.1"/>
    </source>
</evidence>
<dbReference type="Gene3D" id="3.30.565.10">
    <property type="entry name" value="Histidine kinase-like ATPase, C-terminal domain"/>
    <property type="match status" value="1"/>
</dbReference>
<evidence type="ECO:0000313" key="5">
    <source>
        <dbReference type="Proteomes" id="UP000331127"/>
    </source>
</evidence>
<evidence type="ECO:0000256" key="1">
    <source>
        <dbReference type="ARBA" id="ARBA00022527"/>
    </source>
</evidence>
<dbReference type="PANTHER" id="PTHR35526">
    <property type="entry name" value="ANTI-SIGMA-F FACTOR RSBW-RELATED"/>
    <property type="match status" value="1"/>
</dbReference>
<dbReference type="Proteomes" id="UP000331127">
    <property type="component" value="Unassembled WGS sequence"/>
</dbReference>
<dbReference type="Pfam" id="PF13581">
    <property type="entry name" value="HATPase_c_2"/>
    <property type="match status" value="1"/>
</dbReference>
<evidence type="ECO:0000259" key="3">
    <source>
        <dbReference type="Pfam" id="PF13581"/>
    </source>
</evidence>
<accession>A0A5M3X515</accession>
<keyword evidence="1" id="KW-0418">Kinase</keyword>
<dbReference type="InterPro" id="IPR003594">
    <property type="entry name" value="HATPase_dom"/>
</dbReference>
<dbReference type="SUPFAM" id="SSF55874">
    <property type="entry name" value="ATPase domain of HSP90 chaperone/DNA topoisomerase II/histidine kinase"/>
    <property type="match status" value="1"/>
</dbReference>
<dbReference type="InterPro" id="IPR036890">
    <property type="entry name" value="HATPase_C_sf"/>
</dbReference>
<dbReference type="PANTHER" id="PTHR35526:SF3">
    <property type="entry name" value="ANTI-SIGMA-F FACTOR RSBW"/>
    <property type="match status" value="1"/>
</dbReference>
<dbReference type="CDD" id="cd16936">
    <property type="entry name" value="HATPase_RsbW-like"/>
    <property type="match status" value="1"/>
</dbReference>
<feature type="region of interest" description="Disordered" evidence="2">
    <location>
        <begin position="215"/>
        <end position="267"/>
    </location>
</feature>
<keyword evidence="1" id="KW-0808">Transferase</keyword>
<keyword evidence="1" id="KW-0723">Serine/threonine-protein kinase</keyword>
<sequence length="267" mass="29542">MAQWTDRWTIELPGIPPMAAVARIFVRQFFAGHGRIDDAELVVSELFTNAVRYSRSKDEGNVIVGAIRQERSIRVEVTDQGSELLPQVRHATPNEDTGRGLFIVRTLANTWGHQTLTNSTTAWAVLNPSEPNTCPSALHPPPSVPLEDAFEGVVDLPPTLPFVLSGLRPSPSVPLEDAFEGLVDLPLTRPFALSGLRPGFRRPPHDPLERPLEEALEGQARSKFGRNGDRARPYVPPDRADWPAFCPPSRQEHRRGSLTPGQRPPLN</sequence>
<proteinExistence type="predicted"/>
<reference evidence="4 5" key="1">
    <citation type="submission" date="2019-10" db="EMBL/GenBank/DDBJ databases">
        <title>Whole genome shotgun sequence of Acrocarpospora macrocephala NBRC 16266.</title>
        <authorList>
            <person name="Ichikawa N."/>
            <person name="Kimura A."/>
            <person name="Kitahashi Y."/>
            <person name="Komaki H."/>
            <person name="Oguchi A."/>
        </authorList>
    </citation>
    <scope>NUCLEOTIDE SEQUENCE [LARGE SCALE GENOMIC DNA]</scope>
    <source>
        <strain evidence="4 5">NBRC 16266</strain>
    </source>
</reference>
<dbReference type="AlphaFoldDB" id="A0A5M3X515"/>
<evidence type="ECO:0000256" key="2">
    <source>
        <dbReference type="SAM" id="MobiDB-lite"/>
    </source>
</evidence>
<feature type="domain" description="Histidine kinase/HSP90-like ATPase" evidence="3">
    <location>
        <begin position="17"/>
        <end position="110"/>
    </location>
</feature>
<gene>
    <name evidence="4" type="ORF">Amac_088160</name>
</gene>
<organism evidence="4 5">
    <name type="scientific">Acrocarpospora macrocephala</name>
    <dbReference type="NCBI Taxonomy" id="150177"/>
    <lineage>
        <taxon>Bacteria</taxon>
        <taxon>Bacillati</taxon>
        <taxon>Actinomycetota</taxon>
        <taxon>Actinomycetes</taxon>
        <taxon>Streptosporangiales</taxon>
        <taxon>Streptosporangiaceae</taxon>
        <taxon>Acrocarpospora</taxon>
    </lineage>
</organism>
<dbReference type="InterPro" id="IPR050267">
    <property type="entry name" value="Anti-sigma-factor_SerPK"/>
</dbReference>
<keyword evidence="5" id="KW-1185">Reference proteome</keyword>
<comment type="caution">
    <text evidence="4">The sequence shown here is derived from an EMBL/GenBank/DDBJ whole genome shotgun (WGS) entry which is preliminary data.</text>
</comment>
<dbReference type="GO" id="GO:0004674">
    <property type="term" value="F:protein serine/threonine kinase activity"/>
    <property type="evidence" value="ECO:0007669"/>
    <property type="project" value="UniProtKB-KW"/>
</dbReference>
<protein>
    <recommendedName>
        <fullName evidence="3">Histidine kinase/HSP90-like ATPase domain-containing protein</fullName>
    </recommendedName>
</protein>